<name>A0ABM5N3Y7_EMTOG</name>
<evidence type="ECO:0000256" key="1">
    <source>
        <dbReference type="SAM" id="Phobius"/>
    </source>
</evidence>
<keyword evidence="3" id="KW-0808">Transferase</keyword>
<dbReference type="InterPro" id="IPR036890">
    <property type="entry name" value="HATPase_C_sf"/>
</dbReference>
<dbReference type="Gene3D" id="3.30.565.10">
    <property type="entry name" value="Histidine kinase-like ATPase, C-terminal domain"/>
    <property type="match status" value="1"/>
</dbReference>
<feature type="domain" description="Signal transduction histidine kinase internal region" evidence="2">
    <location>
        <begin position="325"/>
        <end position="403"/>
    </location>
</feature>
<keyword evidence="1" id="KW-0812">Transmembrane</keyword>
<feature type="transmembrane region" description="Helical" evidence="1">
    <location>
        <begin position="149"/>
        <end position="168"/>
    </location>
</feature>
<reference evidence="3 4" key="1">
    <citation type="submission" date="2011-07" db="EMBL/GenBank/DDBJ databases">
        <title>The complete genome of chromosome of Emticicia oligotrophica DSM 17448.</title>
        <authorList>
            <consortium name="US DOE Joint Genome Institute (JGI-PGF)"/>
            <person name="Lucas S."/>
            <person name="Han J."/>
            <person name="Lapidus A."/>
            <person name="Bruce D."/>
            <person name="Goodwin L."/>
            <person name="Pitluck S."/>
            <person name="Peters L."/>
            <person name="Kyrpides N."/>
            <person name="Mavromatis K."/>
            <person name="Ivanova N."/>
            <person name="Ovchinnikova G."/>
            <person name="Teshima H."/>
            <person name="Detter J.C."/>
            <person name="Tapia R."/>
            <person name="Han C."/>
            <person name="Land M."/>
            <person name="Hauser L."/>
            <person name="Markowitz V."/>
            <person name="Cheng J.-F."/>
            <person name="Hugenholtz P."/>
            <person name="Woyke T."/>
            <person name="Wu D."/>
            <person name="Tindall B."/>
            <person name="Pomrenke H."/>
            <person name="Brambilla E."/>
            <person name="Klenk H.-P."/>
            <person name="Eisen J.A."/>
        </authorList>
    </citation>
    <scope>NUCLEOTIDE SEQUENCE [LARGE SCALE GENOMIC DNA]</scope>
    <source>
        <strain evidence="3 4">DSM 17448</strain>
    </source>
</reference>
<proteinExistence type="predicted"/>
<keyword evidence="3" id="KW-0418">Kinase</keyword>
<feature type="transmembrane region" description="Helical" evidence="1">
    <location>
        <begin position="258"/>
        <end position="281"/>
    </location>
</feature>
<dbReference type="InterPro" id="IPR010559">
    <property type="entry name" value="Sig_transdc_His_kin_internal"/>
</dbReference>
<sequence>MYESLKKFRQIEFGVILFAFVVYITRRLFYIAADFDSDVTRVEDLGVQPFIIWRNLASYDHVLNTIFPTTAAAILFFLAWYLFHYEAFPRWRNKELKQKYIFYTSLVASAILVFASVFVYSYMKRYWDFRYDIFHEIVGFKVFSLFRKLHLITNTYAGIIVILLYEAVAQVFYHNQKLYNQFKQPKHQFFGYFILSISLALIIFWMLQGSIANLVINGRGTFQSILIIMLSIGFHYLFFKLIIPYYAKLDYNKLDNTLYAFFGFCAYILLGIVLMAIWMIIVRDYDSFLTLYAIPNIIGLSSAGLRWAFFNEKQNFEVKISQTTAELNNLRSQINPHFLFNALNTLYSISLKEQAERTSDGIQKLGDMMRFMLNENHQERIPLSKEVEYLENYIAIQRMRIDENHNIEIKVNIQQPEKDIFIAPMLLNPFIENAFKHGISFRKPSWIYITLTQDTQRLYFKVHNSTHPKNEQDTEQKNHGIGLENVKKRLELIYPNRHTLDIQVSDNDYFVSLILGIY</sequence>
<evidence type="ECO:0000259" key="2">
    <source>
        <dbReference type="Pfam" id="PF06580"/>
    </source>
</evidence>
<protein>
    <submittedName>
        <fullName evidence="3">Signal transduction histidine kinase</fullName>
    </submittedName>
</protein>
<keyword evidence="1" id="KW-0472">Membrane</keyword>
<gene>
    <name evidence="3" type="ordered locus">Emtol_2952</name>
</gene>
<dbReference type="SUPFAM" id="SSF55874">
    <property type="entry name" value="ATPase domain of HSP90 chaperone/DNA topoisomerase II/histidine kinase"/>
    <property type="match status" value="1"/>
</dbReference>
<dbReference type="EMBL" id="CP002961">
    <property type="protein sequence ID" value="AFK04085.1"/>
    <property type="molecule type" value="Genomic_DNA"/>
</dbReference>
<organism evidence="3 4">
    <name type="scientific">Emticicia oligotrophica (strain DSM 17448 / CIP 109782 / MTCC 6937 / GPTSA100-15)</name>
    <dbReference type="NCBI Taxonomy" id="929562"/>
    <lineage>
        <taxon>Bacteria</taxon>
        <taxon>Pseudomonadati</taxon>
        <taxon>Bacteroidota</taxon>
        <taxon>Cytophagia</taxon>
        <taxon>Cytophagales</taxon>
        <taxon>Leadbetterellaceae</taxon>
        <taxon>Emticicia</taxon>
    </lineage>
</organism>
<evidence type="ECO:0000313" key="3">
    <source>
        <dbReference type="EMBL" id="AFK04085.1"/>
    </source>
</evidence>
<feature type="transmembrane region" description="Helical" evidence="1">
    <location>
        <begin position="12"/>
        <end position="33"/>
    </location>
</feature>
<dbReference type="RefSeq" id="WP_015029779.1">
    <property type="nucleotide sequence ID" value="NC_018748.1"/>
</dbReference>
<dbReference type="Pfam" id="PF06580">
    <property type="entry name" value="His_kinase"/>
    <property type="match status" value="1"/>
</dbReference>
<evidence type="ECO:0000313" key="4">
    <source>
        <dbReference type="Proteomes" id="UP000002875"/>
    </source>
</evidence>
<feature type="transmembrane region" description="Helical" evidence="1">
    <location>
        <begin position="100"/>
        <end position="123"/>
    </location>
</feature>
<accession>A0ABM5N3Y7</accession>
<keyword evidence="1" id="KW-1133">Transmembrane helix</keyword>
<feature type="transmembrane region" description="Helical" evidence="1">
    <location>
        <begin position="189"/>
        <end position="216"/>
    </location>
</feature>
<dbReference type="Proteomes" id="UP000002875">
    <property type="component" value="Chromosome"/>
</dbReference>
<feature type="transmembrane region" description="Helical" evidence="1">
    <location>
        <begin position="66"/>
        <end position="88"/>
    </location>
</feature>
<keyword evidence="4" id="KW-1185">Reference proteome</keyword>
<feature type="transmembrane region" description="Helical" evidence="1">
    <location>
        <begin position="287"/>
        <end position="309"/>
    </location>
</feature>
<dbReference type="PANTHER" id="PTHR34220">
    <property type="entry name" value="SENSOR HISTIDINE KINASE YPDA"/>
    <property type="match status" value="1"/>
</dbReference>
<dbReference type="PANTHER" id="PTHR34220:SF7">
    <property type="entry name" value="SENSOR HISTIDINE KINASE YPDA"/>
    <property type="match status" value="1"/>
</dbReference>
<feature type="transmembrane region" description="Helical" evidence="1">
    <location>
        <begin position="222"/>
        <end position="246"/>
    </location>
</feature>
<dbReference type="InterPro" id="IPR050640">
    <property type="entry name" value="Bact_2-comp_sensor_kinase"/>
</dbReference>
<dbReference type="GO" id="GO:0016301">
    <property type="term" value="F:kinase activity"/>
    <property type="evidence" value="ECO:0007669"/>
    <property type="project" value="UniProtKB-KW"/>
</dbReference>